<organism evidence="1 2">
    <name type="scientific">Levilactobacillus suantsaiihabitans</name>
    <dbReference type="NCBI Taxonomy" id="2487722"/>
    <lineage>
        <taxon>Bacteria</taxon>
        <taxon>Bacillati</taxon>
        <taxon>Bacillota</taxon>
        <taxon>Bacilli</taxon>
        <taxon>Lactobacillales</taxon>
        <taxon>Lactobacillaceae</taxon>
        <taxon>Levilactobacillus</taxon>
    </lineage>
</organism>
<keyword evidence="2" id="KW-1185">Reference proteome</keyword>
<dbReference type="AlphaFoldDB" id="A0A4Z0J8X0"/>
<evidence type="ECO:0000313" key="2">
    <source>
        <dbReference type="Proteomes" id="UP000297348"/>
    </source>
</evidence>
<proteinExistence type="predicted"/>
<accession>A0A4Z0J8X0</accession>
<dbReference type="RefSeq" id="WP_135368635.1">
    <property type="nucleotide sequence ID" value="NZ_RKLX01000020.1"/>
</dbReference>
<reference evidence="1 2" key="1">
    <citation type="submission" date="2018-10" db="EMBL/GenBank/DDBJ databases">
        <title>Lactobacillus sp. R7 and Lactobacillus sp. R19 isolated from fermented mustard green product of Taiwan.</title>
        <authorList>
            <person name="Lin S.-T."/>
        </authorList>
    </citation>
    <scope>NUCLEOTIDE SEQUENCE [LARGE SCALE GENOMIC DNA]</scope>
    <source>
        <strain evidence="1 2">BCRC 81129</strain>
    </source>
</reference>
<comment type="caution">
    <text evidence="1">The sequence shown here is derived from an EMBL/GenBank/DDBJ whole genome shotgun (WGS) entry which is preliminary data.</text>
</comment>
<protein>
    <submittedName>
        <fullName evidence="1">Uncharacterized protein</fullName>
    </submittedName>
</protein>
<evidence type="ECO:0000313" key="1">
    <source>
        <dbReference type="EMBL" id="TGD17906.1"/>
    </source>
</evidence>
<dbReference type="OrthoDB" id="2287947at2"/>
<dbReference type="Proteomes" id="UP000297348">
    <property type="component" value="Unassembled WGS sequence"/>
</dbReference>
<sequence length="151" mass="17901">MSKRIKQSLLLIMSLLVGTVIGLSMLSTANARRMNYTRATPVKSRGIWYSRRPYVHYEKLIIRKHAVTWYQKDKRSEAWKKTRHLQNKQLFVLHDKLKVGKHQKAIFGFYSANQDDADFNYLTTKRIKGKKVRVMKNVNGGTFYHSWKRVR</sequence>
<name>A0A4Z0J8X0_9LACO</name>
<gene>
    <name evidence="1" type="ORF">EGT51_10495</name>
</gene>
<dbReference type="EMBL" id="RKLX01000020">
    <property type="protein sequence ID" value="TGD17906.1"/>
    <property type="molecule type" value="Genomic_DNA"/>
</dbReference>